<feature type="transmembrane region" description="Helical" evidence="6">
    <location>
        <begin position="12"/>
        <end position="31"/>
    </location>
</feature>
<keyword evidence="2" id="KW-0813">Transport</keyword>
<dbReference type="Gene3D" id="1.20.1250.20">
    <property type="entry name" value="MFS general substrate transporter like domains"/>
    <property type="match status" value="1"/>
</dbReference>
<name>A0A2K8N8N1_9BACL</name>
<dbReference type="KEGG" id="kyr:CVV65_09770"/>
<evidence type="ECO:0000313" key="8">
    <source>
        <dbReference type="EMBL" id="ATY85177.1"/>
    </source>
</evidence>
<proteinExistence type="predicted"/>
<dbReference type="InterPro" id="IPR001958">
    <property type="entry name" value="Tet-R_TetA/multi-R_MdtG-like"/>
</dbReference>
<accession>A0A2K8N8N1</accession>
<evidence type="ECO:0000313" key="9">
    <source>
        <dbReference type="Proteomes" id="UP000231932"/>
    </source>
</evidence>
<sequence>MRTLEEDQRATRAIYATCLAALFGFMGIGVVDPLLPVIAAQIGAAKWQIELLFTTYIFMMAIVMIPAGILAANRGNKGVMVVGLGLVTLFALFCGFSNSVYSLAGLRAGWGMGNAMFFATSMSIIIGLSSNLERSMGLYEAALGLGMSVGPLLGGVLGAANWRYPFLATSALMAIAFILTLSTVYEPPGGKSRKGFRDFGRAMAHPPFLGVALVAMCYYFAFFTILAYSPIFLQIPALELGLIFFAWGLCLAYGSVFLAHKLLDRHGGAWTVKFGLSAIVAVLVLLIVVPSFWGRVAIIIVSGLFCGLNNTTFSTLAVETSNAQRSIASGAYNFVRWMGAAIAPVVAGVVAERWFPTAPYLIAGILVFVGLLGVWLTVGQQKTMTMPH</sequence>
<protein>
    <submittedName>
        <fullName evidence="8">MFS transporter</fullName>
    </submittedName>
</protein>
<feature type="transmembrane region" description="Helical" evidence="6">
    <location>
        <begin position="330"/>
        <end position="351"/>
    </location>
</feature>
<dbReference type="EMBL" id="CP024955">
    <property type="protein sequence ID" value="ATY85177.1"/>
    <property type="molecule type" value="Genomic_DNA"/>
</dbReference>
<dbReference type="Pfam" id="PF07690">
    <property type="entry name" value="MFS_1"/>
    <property type="match status" value="1"/>
</dbReference>
<reference evidence="9" key="1">
    <citation type="submission" date="2017-11" db="EMBL/GenBank/DDBJ databases">
        <title>Complete Genome Sequence of Kyrpidia sp. Strain EA-1, a thermophilic, hydrogen-oxidizing Bacterium, isolated from the Azores.</title>
        <authorList>
            <person name="Reiner J.E."/>
            <person name="Lapp C.J."/>
            <person name="Bunk B."/>
            <person name="Gescher J."/>
        </authorList>
    </citation>
    <scope>NUCLEOTIDE SEQUENCE [LARGE SCALE GENOMIC DNA]</scope>
    <source>
        <strain evidence="9">EA-1</strain>
    </source>
</reference>
<dbReference type="InterPro" id="IPR011701">
    <property type="entry name" value="MFS"/>
</dbReference>
<feature type="transmembrane region" description="Helical" evidence="6">
    <location>
        <begin position="206"/>
        <end position="228"/>
    </location>
</feature>
<dbReference type="RefSeq" id="WP_100667967.1">
    <property type="nucleotide sequence ID" value="NZ_CP024955.1"/>
</dbReference>
<feature type="transmembrane region" description="Helical" evidence="6">
    <location>
        <begin position="141"/>
        <end position="160"/>
    </location>
</feature>
<dbReference type="Proteomes" id="UP000231932">
    <property type="component" value="Chromosome"/>
</dbReference>
<feature type="transmembrane region" description="Helical" evidence="6">
    <location>
        <begin position="110"/>
        <end position="129"/>
    </location>
</feature>
<feature type="transmembrane region" description="Helical" evidence="6">
    <location>
        <begin position="357"/>
        <end position="378"/>
    </location>
</feature>
<evidence type="ECO:0000259" key="7">
    <source>
        <dbReference type="PROSITE" id="PS50850"/>
    </source>
</evidence>
<evidence type="ECO:0000256" key="2">
    <source>
        <dbReference type="ARBA" id="ARBA00022448"/>
    </source>
</evidence>
<keyword evidence="4 6" id="KW-1133">Transmembrane helix</keyword>
<dbReference type="CDD" id="cd17474">
    <property type="entry name" value="MFS_YfmO_like"/>
    <property type="match status" value="1"/>
</dbReference>
<dbReference type="AlphaFoldDB" id="A0A2K8N8N1"/>
<evidence type="ECO:0000256" key="6">
    <source>
        <dbReference type="SAM" id="Phobius"/>
    </source>
</evidence>
<dbReference type="InterPro" id="IPR020846">
    <property type="entry name" value="MFS_dom"/>
</dbReference>
<evidence type="ECO:0000256" key="5">
    <source>
        <dbReference type="ARBA" id="ARBA00023136"/>
    </source>
</evidence>
<feature type="transmembrane region" description="Helical" evidence="6">
    <location>
        <begin position="240"/>
        <end position="258"/>
    </location>
</feature>
<dbReference type="InterPro" id="IPR053200">
    <property type="entry name" value="YfmO-like"/>
</dbReference>
<dbReference type="PANTHER" id="PTHR43683">
    <property type="entry name" value="MULTIDRUG EFFLUX PROTEIN YFMO"/>
    <property type="match status" value="1"/>
</dbReference>
<feature type="transmembrane region" description="Helical" evidence="6">
    <location>
        <begin position="270"/>
        <end position="290"/>
    </location>
</feature>
<keyword evidence="9" id="KW-1185">Reference proteome</keyword>
<keyword evidence="5 6" id="KW-0472">Membrane</keyword>
<dbReference type="SUPFAM" id="SSF103473">
    <property type="entry name" value="MFS general substrate transporter"/>
    <property type="match status" value="1"/>
</dbReference>
<evidence type="ECO:0000256" key="3">
    <source>
        <dbReference type="ARBA" id="ARBA00022692"/>
    </source>
</evidence>
<feature type="transmembrane region" description="Helical" evidence="6">
    <location>
        <begin position="79"/>
        <end position="104"/>
    </location>
</feature>
<dbReference type="GO" id="GO:0005886">
    <property type="term" value="C:plasma membrane"/>
    <property type="evidence" value="ECO:0007669"/>
    <property type="project" value="UniProtKB-SubCell"/>
</dbReference>
<feature type="transmembrane region" description="Helical" evidence="6">
    <location>
        <begin position="166"/>
        <end position="185"/>
    </location>
</feature>
<evidence type="ECO:0000256" key="1">
    <source>
        <dbReference type="ARBA" id="ARBA00004651"/>
    </source>
</evidence>
<feature type="transmembrane region" description="Helical" evidence="6">
    <location>
        <begin position="296"/>
        <end position="318"/>
    </location>
</feature>
<dbReference type="OrthoDB" id="66811at2"/>
<dbReference type="InterPro" id="IPR036259">
    <property type="entry name" value="MFS_trans_sf"/>
</dbReference>
<organism evidence="8 9">
    <name type="scientific">Kyrpidia spormannii</name>
    <dbReference type="NCBI Taxonomy" id="2055160"/>
    <lineage>
        <taxon>Bacteria</taxon>
        <taxon>Bacillati</taxon>
        <taxon>Bacillota</taxon>
        <taxon>Bacilli</taxon>
        <taxon>Bacillales</taxon>
        <taxon>Alicyclobacillaceae</taxon>
        <taxon>Kyrpidia</taxon>
    </lineage>
</organism>
<evidence type="ECO:0000256" key="4">
    <source>
        <dbReference type="ARBA" id="ARBA00022989"/>
    </source>
</evidence>
<keyword evidence="3 6" id="KW-0812">Transmembrane</keyword>
<dbReference type="PANTHER" id="PTHR43683:SF1">
    <property type="entry name" value="MULTIDRUG EFFLUX PROTEIN YFMO"/>
    <property type="match status" value="1"/>
</dbReference>
<feature type="domain" description="Major facilitator superfamily (MFS) profile" evidence="7">
    <location>
        <begin position="13"/>
        <end position="382"/>
    </location>
</feature>
<feature type="transmembrane region" description="Helical" evidence="6">
    <location>
        <begin position="51"/>
        <end position="72"/>
    </location>
</feature>
<dbReference type="PRINTS" id="PR01035">
    <property type="entry name" value="TCRTETA"/>
</dbReference>
<dbReference type="PROSITE" id="PS50850">
    <property type="entry name" value="MFS"/>
    <property type="match status" value="1"/>
</dbReference>
<dbReference type="GO" id="GO:0022857">
    <property type="term" value="F:transmembrane transporter activity"/>
    <property type="evidence" value="ECO:0007669"/>
    <property type="project" value="InterPro"/>
</dbReference>
<comment type="subcellular location">
    <subcellularLocation>
        <location evidence="1">Cell membrane</location>
        <topology evidence="1">Multi-pass membrane protein</topology>
    </subcellularLocation>
</comment>
<gene>
    <name evidence="8" type="ORF">CVV65_09770</name>
</gene>